<comment type="caution">
    <text evidence="3">The sequence shown here is derived from an EMBL/GenBank/DDBJ whole genome shotgun (WGS) entry which is preliminary data.</text>
</comment>
<name>A0AAV7P496_PLEWA</name>
<dbReference type="PANTHER" id="PTHR23232:SF118">
    <property type="entry name" value="ZINC FINGER PROTEIN 746"/>
    <property type="match status" value="1"/>
</dbReference>
<dbReference type="PROSITE" id="PS50805">
    <property type="entry name" value="KRAB"/>
    <property type="match status" value="1"/>
</dbReference>
<protein>
    <recommendedName>
        <fullName evidence="2">KRAB domain-containing protein</fullName>
    </recommendedName>
</protein>
<proteinExistence type="predicted"/>
<dbReference type="PANTHER" id="PTHR23232">
    <property type="entry name" value="KRAB DOMAIN C2H2 ZINC FINGER"/>
    <property type="match status" value="1"/>
</dbReference>
<dbReference type="SUPFAM" id="SSF109640">
    <property type="entry name" value="KRAB domain (Kruppel-associated box)"/>
    <property type="match status" value="1"/>
</dbReference>
<feature type="compositionally biased region" description="Polar residues" evidence="1">
    <location>
        <begin position="291"/>
        <end position="308"/>
    </location>
</feature>
<evidence type="ECO:0000259" key="2">
    <source>
        <dbReference type="PROSITE" id="PS50805"/>
    </source>
</evidence>
<dbReference type="Gene3D" id="6.10.140.140">
    <property type="match status" value="1"/>
</dbReference>
<feature type="domain" description="KRAB" evidence="2">
    <location>
        <begin position="11"/>
        <end position="82"/>
    </location>
</feature>
<sequence length="409" mass="45862">MSEQDSRKASVIFRDVVAYFTEEEWTHLYEWQKEFYKGVMMEVHQALLSLGYTIVNRDILLRINREKEASFLDPPLPEREADEKEPAACRYPAVIPDILLRIKHDEELYCSDWHDSLEAQIKTSYSTAVASCKISEEERNSVGYHQTEKRECASPKGSPPVLSACSLTVTPKGESHFQESREAAATGGMTSTSVCSWIPRPHDETNCQKNIEQYTSGSPPVLSACSLSITPKGESHFQGSREEVVTACKPTNIPDVVLMIKAEELSICKKEMKSEESGIHSVQTAGFPPGKTSSPIPEQGSLLTQKTPSPGHGTINPNTKVEDSVYSIEATEIFETTTKFENEWPRNSDNEEGQYSCTEYDQSLNQNQRNKCVVSTDSESRAIYYSTYLVTKHYNVINLNKASISKDDL</sequence>
<keyword evidence="4" id="KW-1185">Reference proteome</keyword>
<dbReference type="EMBL" id="JANPWB010000011">
    <property type="protein sequence ID" value="KAJ1121960.1"/>
    <property type="molecule type" value="Genomic_DNA"/>
</dbReference>
<feature type="region of interest" description="Disordered" evidence="1">
    <location>
        <begin position="279"/>
        <end position="319"/>
    </location>
</feature>
<dbReference type="AlphaFoldDB" id="A0AAV7P496"/>
<evidence type="ECO:0000313" key="3">
    <source>
        <dbReference type="EMBL" id="KAJ1121960.1"/>
    </source>
</evidence>
<dbReference type="Proteomes" id="UP001066276">
    <property type="component" value="Chromosome 7"/>
</dbReference>
<dbReference type="InterPro" id="IPR001909">
    <property type="entry name" value="KRAB"/>
</dbReference>
<evidence type="ECO:0000313" key="4">
    <source>
        <dbReference type="Proteomes" id="UP001066276"/>
    </source>
</evidence>
<evidence type="ECO:0000256" key="1">
    <source>
        <dbReference type="SAM" id="MobiDB-lite"/>
    </source>
</evidence>
<reference evidence="3" key="1">
    <citation type="journal article" date="2022" name="bioRxiv">
        <title>Sequencing and chromosome-scale assembly of the giantPleurodeles waltlgenome.</title>
        <authorList>
            <person name="Brown T."/>
            <person name="Elewa A."/>
            <person name="Iarovenko S."/>
            <person name="Subramanian E."/>
            <person name="Araus A.J."/>
            <person name="Petzold A."/>
            <person name="Susuki M."/>
            <person name="Suzuki K.-i.T."/>
            <person name="Hayashi T."/>
            <person name="Toyoda A."/>
            <person name="Oliveira C."/>
            <person name="Osipova E."/>
            <person name="Leigh N.D."/>
            <person name="Simon A."/>
            <person name="Yun M.H."/>
        </authorList>
    </citation>
    <scope>NUCLEOTIDE SEQUENCE</scope>
    <source>
        <strain evidence="3">20211129_DDA</strain>
        <tissue evidence="3">Liver</tissue>
    </source>
</reference>
<dbReference type="GO" id="GO:0006355">
    <property type="term" value="P:regulation of DNA-templated transcription"/>
    <property type="evidence" value="ECO:0007669"/>
    <property type="project" value="InterPro"/>
</dbReference>
<dbReference type="CDD" id="cd07765">
    <property type="entry name" value="KRAB_A-box"/>
    <property type="match status" value="1"/>
</dbReference>
<organism evidence="3 4">
    <name type="scientific">Pleurodeles waltl</name>
    <name type="common">Iberian ribbed newt</name>
    <dbReference type="NCBI Taxonomy" id="8319"/>
    <lineage>
        <taxon>Eukaryota</taxon>
        <taxon>Metazoa</taxon>
        <taxon>Chordata</taxon>
        <taxon>Craniata</taxon>
        <taxon>Vertebrata</taxon>
        <taxon>Euteleostomi</taxon>
        <taxon>Amphibia</taxon>
        <taxon>Batrachia</taxon>
        <taxon>Caudata</taxon>
        <taxon>Salamandroidea</taxon>
        <taxon>Salamandridae</taxon>
        <taxon>Pleurodelinae</taxon>
        <taxon>Pleurodeles</taxon>
    </lineage>
</organism>
<dbReference type="Pfam" id="PF01352">
    <property type="entry name" value="KRAB"/>
    <property type="match status" value="1"/>
</dbReference>
<dbReference type="InterPro" id="IPR036051">
    <property type="entry name" value="KRAB_dom_sf"/>
</dbReference>
<dbReference type="InterPro" id="IPR050169">
    <property type="entry name" value="Krueppel_C2H2_ZnF"/>
</dbReference>
<accession>A0AAV7P496</accession>
<dbReference type="SMART" id="SM00349">
    <property type="entry name" value="KRAB"/>
    <property type="match status" value="1"/>
</dbReference>
<gene>
    <name evidence="3" type="ORF">NDU88_000466</name>
</gene>